<organism evidence="8 9">
    <name type="scientific">Paenibacillus hemerocallicola</name>
    <dbReference type="NCBI Taxonomy" id="1172614"/>
    <lineage>
        <taxon>Bacteria</taxon>
        <taxon>Bacillati</taxon>
        <taxon>Bacillota</taxon>
        <taxon>Bacilli</taxon>
        <taxon>Bacillales</taxon>
        <taxon>Paenibacillaceae</taxon>
        <taxon>Paenibacillus</taxon>
    </lineage>
</organism>
<dbReference type="InterPro" id="IPR000310">
    <property type="entry name" value="Orn/Lys/Arg_deCO2ase_major_dom"/>
</dbReference>
<dbReference type="GO" id="GO:0008483">
    <property type="term" value="F:transaminase activity"/>
    <property type="evidence" value="ECO:0007669"/>
    <property type="project" value="UniProtKB-KW"/>
</dbReference>
<evidence type="ECO:0000256" key="4">
    <source>
        <dbReference type="ARBA" id="ARBA00022898"/>
    </source>
</evidence>
<dbReference type="SUPFAM" id="SSF55904">
    <property type="entry name" value="Ornithine decarboxylase C-terminal domain"/>
    <property type="match status" value="1"/>
</dbReference>
<comment type="caution">
    <text evidence="8">The sequence shown here is derived from an EMBL/GenBank/DDBJ whole genome shotgun (WGS) entry which is preliminary data.</text>
</comment>
<feature type="domain" description="Orn/Lys/Arg decarboxylases family 1 pyridoxal-P attachment site" evidence="6">
    <location>
        <begin position="7"/>
        <end position="290"/>
    </location>
</feature>
<gene>
    <name evidence="8" type="ORF">FE784_30285</name>
</gene>
<evidence type="ECO:0000259" key="6">
    <source>
        <dbReference type="Pfam" id="PF01276"/>
    </source>
</evidence>
<keyword evidence="8" id="KW-0808">Transferase</keyword>
<dbReference type="InterPro" id="IPR015424">
    <property type="entry name" value="PyrdxlP-dep_Trfase"/>
</dbReference>
<keyword evidence="5" id="KW-0456">Lyase</keyword>
<keyword evidence="8" id="KW-0032">Aminotransferase</keyword>
<evidence type="ECO:0000256" key="1">
    <source>
        <dbReference type="ARBA" id="ARBA00001933"/>
    </source>
</evidence>
<dbReference type="OrthoDB" id="9815233at2"/>
<comment type="cofactor">
    <cofactor evidence="1">
        <name>pyridoxal 5'-phosphate</name>
        <dbReference type="ChEBI" id="CHEBI:597326"/>
    </cofactor>
</comment>
<dbReference type="Pfam" id="PF01276">
    <property type="entry name" value="OKR_DC_1"/>
    <property type="match status" value="1"/>
</dbReference>
<evidence type="ECO:0000256" key="2">
    <source>
        <dbReference type="ARBA" id="ARBA00010671"/>
    </source>
</evidence>
<dbReference type="GO" id="GO:0016831">
    <property type="term" value="F:carboxy-lyase activity"/>
    <property type="evidence" value="ECO:0007669"/>
    <property type="project" value="UniProtKB-KW"/>
</dbReference>
<accession>A0A5C4T2S6</accession>
<dbReference type="InterPro" id="IPR008286">
    <property type="entry name" value="Prn/Lys/Arg_de-COase_C"/>
</dbReference>
<dbReference type="RefSeq" id="WP_139606001.1">
    <property type="nucleotide sequence ID" value="NZ_VDCQ01000057.1"/>
</dbReference>
<dbReference type="EMBL" id="VDCQ01000057">
    <property type="protein sequence ID" value="TNJ62577.1"/>
    <property type="molecule type" value="Genomic_DNA"/>
</dbReference>
<dbReference type="Gene3D" id="3.40.640.10">
    <property type="entry name" value="Type I PLP-dependent aspartate aminotransferase-like (Major domain)"/>
    <property type="match status" value="1"/>
</dbReference>
<name>A0A5C4T2S6_9BACL</name>
<dbReference type="PANTHER" id="PTHR43277:SF3">
    <property type="entry name" value="DECARBOXYLASE, PUTATIVE-RELATED"/>
    <property type="match status" value="1"/>
</dbReference>
<evidence type="ECO:0000313" key="8">
    <source>
        <dbReference type="EMBL" id="TNJ62577.1"/>
    </source>
</evidence>
<evidence type="ECO:0000256" key="5">
    <source>
        <dbReference type="ARBA" id="ARBA00023239"/>
    </source>
</evidence>
<sequence length="488" mass="53099">MNPKHMPLLDALIRHSRLQHTGLHVPGHKSGRGLLPAAAIFRELLSIDLTEITGLDDLHHPEGAIREAQQLAAACFGADETFFLVNGSTVGNLAAILSLCDPGDMIIVQRNVHKSVIHGLMLAGAQAVFLSPCYDSASGLSSGVEPEQVELALQRYPEAKGVLITNPNYYGMGVDVRKLAQLTHAYGKPLLVDEAHGAHYGFHPDLPESALTSGADLVVQSTHKMLTAMTMGAMLHIRGSLIDRERVGTRLAMLQSSSPSYPIMASLDASRCLLQTEGNHWLDRGLKAVARVETLLDQWPWFQVIPRKPTAAYETKDPFKMAISDATALLSGFQLRDQLERLGVMTEMADPRHVLLVFSLASETRDADRLANALEHIASEFGLTDRRLSLSAEMATEHSLYQSRVSAPVPFQMNTSTATEQVALTEAVGAVAGEMVIPYPPGIPVLYPGETITEQIVQDLQAMASKGARFQGSSDPQFRTIRVSLHKK</sequence>
<dbReference type="SUPFAM" id="SSF53383">
    <property type="entry name" value="PLP-dependent transferases"/>
    <property type="match status" value="1"/>
</dbReference>
<keyword evidence="3" id="KW-0210">Decarboxylase</keyword>
<proteinExistence type="inferred from homology"/>
<feature type="domain" description="Orn/Lys/Arg decarboxylase C-terminal" evidence="7">
    <location>
        <begin position="405"/>
        <end position="472"/>
    </location>
</feature>
<dbReference type="Proteomes" id="UP000307943">
    <property type="component" value="Unassembled WGS sequence"/>
</dbReference>
<dbReference type="InterPro" id="IPR015421">
    <property type="entry name" value="PyrdxlP-dep_Trfase_major"/>
</dbReference>
<dbReference type="InterPro" id="IPR052357">
    <property type="entry name" value="Orn_Lys_Arg_decarboxylase-I"/>
</dbReference>
<dbReference type="Gene3D" id="3.90.100.10">
    <property type="entry name" value="Orn/Lys/Arg decarboxylase, C-terminal domain"/>
    <property type="match status" value="1"/>
</dbReference>
<dbReference type="PANTHER" id="PTHR43277">
    <property type="entry name" value="ARGININE DECARBOXYLASE"/>
    <property type="match status" value="1"/>
</dbReference>
<dbReference type="Pfam" id="PF03711">
    <property type="entry name" value="OKR_DC_1_C"/>
    <property type="match status" value="1"/>
</dbReference>
<dbReference type="AlphaFoldDB" id="A0A5C4T2S6"/>
<evidence type="ECO:0000259" key="7">
    <source>
        <dbReference type="Pfam" id="PF03711"/>
    </source>
</evidence>
<evidence type="ECO:0000256" key="3">
    <source>
        <dbReference type="ARBA" id="ARBA00022793"/>
    </source>
</evidence>
<keyword evidence="4" id="KW-0663">Pyridoxal phosphate</keyword>
<comment type="similarity">
    <text evidence="2">Belongs to the Orn/Lys/Arg decarboxylase class-I family.</text>
</comment>
<protein>
    <submittedName>
        <fullName evidence="8">Aminotransferase class I/II-fold pyridoxal phosphate-dependent enzyme</fullName>
    </submittedName>
</protein>
<dbReference type="InterPro" id="IPR036633">
    <property type="entry name" value="Prn/Lys/Arg_de-COase_C_sf"/>
</dbReference>
<keyword evidence="9" id="KW-1185">Reference proteome</keyword>
<dbReference type="CDD" id="cd00615">
    <property type="entry name" value="Orn_deC_like"/>
    <property type="match status" value="1"/>
</dbReference>
<evidence type="ECO:0000313" key="9">
    <source>
        <dbReference type="Proteomes" id="UP000307943"/>
    </source>
</evidence>
<reference evidence="8 9" key="1">
    <citation type="submission" date="2019-05" db="EMBL/GenBank/DDBJ databases">
        <title>We sequenced the genome of Paenibacillus hemerocallicola KCTC 33185 for further insight into its adaptation and study the phylogeny of Paenibacillus.</title>
        <authorList>
            <person name="Narsing Rao M.P."/>
        </authorList>
    </citation>
    <scope>NUCLEOTIDE SEQUENCE [LARGE SCALE GENOMIC DNA]</scope>
    <source>
        <strain evidence="8 9">KCTC 33185</strain>
    </source>
</reference>